<evidence type="ECO:0000259" key="8">
    <source>
        <dbReference type="PROSITE" id="PS50994"/>
    </source>
</evidence>
<dbReference type="Gene3D" id="4.10.60.10">
    <property type="entry name" value="Zinc finger, CCHC-type"/>
    <property type="match status" value="1"/>
</dbReference>
<dbReference type="AlphaFoldDB" id="A0A6L2MN71"/>
<feature type="compositionally biased region" description="Acidic residues" evidence="7">
    <location>
        <begin position="32"/>
        <end position="68"/>
    </location>
</feature>
<dbReference type="Pfam" id="PF00078">
    <property type="entry name" value="RVT_1"/>
    <property type="match status" value="1"/>
</dbReference>
<gene>
    <name evidence="9" type="ORF">Tci_047434</name>
</gene>
<evidence type="ECO:0000256" key="2">
    <source>
        <dbReference type="ARBA" id="ARBA00022695"/>
    </source>
</evidence>
<evidence type="ECO:0000256" key="5">
    <source>
        <dbReference type="ARBA" id="ARBA00023268"/>
    </source>
</evidence>
<dbReference type="InterPro" id="IPR041577">
    <property type="entry name" value="RT_RNaseH_2"/>
</dbReference>
<dbReference type="SUPFAM" id="SSF50630">
    <property type="entry name" value="Acid proteases"/>
    <property type="match status" value="1"/>
</dbReference>
<dbReference type="InterPro" id="IPR043128">
    <property type="entry name" value="Rev_trsase/Diguanyl_cyclase"/>
</dbReference>
<dbReference type="CDD" id="cd01647">
    <property type="entry name" value="RT_LTR"/>
    <property type="match status" value="1"/>
</dbReference>
<keyword evidence="2" id="KW-0548">Nucleotidyltransferase</keyword>
<evidence type="ECO:0000256" key="1">
    <source>
        <dbReference type="ARBA" id="ARBA00022679"/>
    </source>
</evidence>
<dbReference type="InterPro" id="IPR001584">
    <property type="entry name" value="Integrase_cat-core"/>
</dbReference>
<dbReference type="PANTHER" id="PTHR37984:SF5">
    <property type="entry name" value="PROTEIN NYNRIN-LIKE"/>
    <property type="match status" value="1"/>
</dbReference>
<dbReference type="InterPro" id="IPR021109">
    <property type="entry name" value="Peptidase_aspartic_dom_sf"/>
</dbReference>
<feature type="coiled-coil region" evidence="6">
    <location>
        <begin position="158"/>
        <end position="195"/>
    </location>
</feature>
<keyword evidence="3" id="KW-0540">Nuclease</keyword>
<proteinExistence type="predicted"/>
<dbReference type="GO" id="GO:0015074">
    <property type="term" value="P:DNA integration"/>
    <property type="evidence" value="ECO:0007669"/>
    <property type="project" value="InterPro"/>
</dbReference>
<dbReference type="EMBL" id="BKCJ010007085">
    <property type="protein sequence ID" value="GEU75456.1"/>
    <property type="molecule type" value="Genomic_DNA"/>
</dbReference>
<comment type="caution">
    <text evidence="9">The sequence shown here is derived from an EMBL/GenBank/DDBJ whole genome shotgun (WGS) entry which is preliminary data.</text>
</comment>
<evidence type="ECO:0000256" key="7">
    <source>
        <dbReference type="SAM" id="MobiDB-lite"/>
    </source>
</evidence>
<dbReference type="Gene3D" id="2.40.70.10">
    <property type="entry name" value="Acid Proteases"/>
    <property type="match status" value="1"/>
</dbReference>
<dbReference type="Gene3D" id="3.30.420.10">
    <property type="entry name" value="Ribonuclease H-like superfamily/Ribonuclease H"/>
    <property type="match status" value="1"/>
</dbReference>
<keyword evidence="6" id="KW-0175">Coiled coil</keyword>
<dbReference type="Pfam" id="PF17919">
    <property type="entry name" value="RT_RNaseH_2"/>
    <property type="match status" value="1"/>
</dbReference>
<dbReference type="InterPro" id="IPR012337">
    <property type="entry name" value="RNaseH-like_sf"/>
</dbReference>
<feature type="region of interest" description="Disordered" evidence="7">
    <location>
        <begin position="375"/>
        <end position="411"/>
    </location>
</feature>
<keyword evidence="5" id="KW-0511">Multifunctional enzyme</keyword>
<keyword evidence="1" id="KW-0808">Transferase</keyword>
<dbReference type="Pfam" id="PF24626">
    <property type="entry name" value="SH3_Tf2-1"/>
    <property type="match status" value="1"/>
</dbReference>
<keyword evidence="4" id="KW-0255">Endonuclease</keyword>
<reference evidence="9" key="1">
    <citation type="journal article" date="2019" name="Sci. Rep.">
        <title>Draft genome of Tanacetum cinerariifolium, the natural source of mosquito coil.</title>
        <authorList>
            <person name="Yamashiro T."/>
            <person name="Shiraishi A."/>
            <person name="Satake H."/>
            <person name="Nakayama K."/>
        </authorList>
    </citation>
    <scope>NUCLEOTIDE SEQUENCE</scope>
</reference>
<evidence type="ECO:0000313" key="9">
    <source>
        <dbReference type="EMBL" id="GEU75456.1"/>
    </source>
</evidence>
<dbReference type="GO" id="GO:0004519">
    <property type="term" value="F:endonuclease activity"/>
    <property type="evidence" value="ECO:0007669"/>
    <property type="project" value="UniProtKB-KW"/>
</dbReference>
<organism evidence="9">
    <name type="scientific">Tanacetum cinerariifolium</name>
    <name type="common">Dalmatian daisy</name>
    <name type="synonym">Chrysanthemum cinerariifolium</name>
    <dbReference type="NCBI Taxonomy" id="118510"/>
    <lineage>
        <taxon>Eukaryota</taxon>
        <taxon>Viridiplantae</taxon>
        <taxon>Streptophyta</taxon>
        <taxon>Embryophyta</taxon>
        <taxon>Tracheophyta</taxon>
        <taxon>Spermatophyta</taxon>
        <taxon>Magnoliopsida</taxon>
        <taxon>eudicotyledons</taxon>
        <taxon>Gunneridae</taxon>
        <taxon>Pentapetalae</taxon>
        <taxon>asterids</taxon>
        <taxon>campanulids</taxon>
        <taxon>Asterales</taxon>
        <taxon>Asteraceae</taxon>
        <taxon>Asteroideae</taxon>
        <taxon>Anthemideae</taxon>
        <taxon>Anthemidinae</taxon>
        <taxon>Tanacetum</taxon>
    </lineage>
</organism>
<evidence type="ECO:0000256" key="3">
    <source>
        <dbReference type="ARBA" id="ARBA00022722"/>
    </source>
</evidence>
<dbReference type="Gene3D" id="3.30.70.270">
    <property type="match status" value="2"/>
</dbReference>
<protein>
    <recommendedName>
        <fullName evidence="8">Integrase catalytic domain-containing protein</fullName>
    </recommendedName>
</protein>
<dbReference type="SUPFAM" id="SSF56672">
    <property type="entry name" value="DNA/RNA polymerases"/>
    <property type="match status" value="1"/>
</dbReference>
<dbReference type="InterPro" id="IPR036397">
    <property type="entry name" value="RNaseH_sf"/>
</dbReference>
<keyword evidence="4" id="KW-0378">Hydrolase</keyword>
<dbReference type="Gene3D" id="3.10.10.10">
    <property type="entry name" value="HIV Type 1 Reverse Transcriptase, subunit A, domain 1"/>
    <property type="match status" value="1"/>
</dbReference>
<dbReference type="CDD" id="cd00303">
    <property type="entry name" value="retropepsin_like"/>
    <property type="match status" value="1"/>
</dbReference>
<dbReference type="InterPro" id="IPR000477">
    <property type="entry name" value="RT_dom"/>
</dbReference>
<dbReference type="GO" id="GO:0003676">
    <property type="term" value="F:nucleic acid binding"/>
    <property type="evidence" value="ECO:0007669"/>
    <property type="project" value="InterPro"/>
</dbReference>
<dbReference type="InterPro" id="IPR056924">
    <property type="entry name" value="SH3_Tf2-1"/>
</dbReference>
<dbReference type="PANTHER" id="PTHR37984">
    <property type="entry name" value="PROTEIN CBG26694"/>
    <property type="match status" value="1"/>
</dbReference>
<feature type="region of interest" description="Disordered" evidence="7">
    <location>
        <begin position="1"/>
        <end position="92"/>
    </location>
</feature>
<evidence type="ECO:0000256" key="6">
    <source>
        <dbReference type="SAM" id="Coils"/>
    </source>
</evidence>
<dbReference type="GO" id="GO:0016779">
    <property type="term" value="F:nucleotidyltransferase activity"/>
    <property type="evidence" value="ECO:0007669"/>
    <property type="project" value="UniProtKB-KW"/>
</dbReference>
<sequence>MVNVIPPDHVDDVPIVEPNQHDDVPIVPEPVLVDEDEDLEKEEFDEEEEPQKEDDDIDVDIKEDENEPELTYPYEEVDPLNPLPPASESEPEDVIEIEDTVEFEDETVPASVHKMASLSKRLCGREMAHALVEKKGKEKVEYYGKLILDLVNNVSSSVEEGMVAMENLVKKLSNAEEEKVECKKLRKELEEAMSSNTFLCMQNERVKRDLYWTRVRAHKFYQEIIHRGFMFEERPNEAIDVPSALLTQAVVRQMIKESIDAAIAVEQARYANARNDARGSGPVRGQDAAPVVYEFTFAGFMKCNPTIFHGVEGAVKLQRWFEKTESVFGISKVTSSKPANLNESVRMTHKLMEQKLQAMDEKILEGKKQKWENFQSRNSSGKSNQKDDSCQSLQNNQKQGNVRATTTAPTKKNVNFRSLPVYESCFTRHDGPCMIKCHKCGKVRQKARYCKEKNVAMGANAQPILTCYDCGEQGHTRNRSPKKVKQEETGEFRGRAYDIEDANPQGPNVVTGTFLLNNRYASVLFDLGSDRSFVDTRFSSSLDIDPVKIIACYKVELTDGRVINTNTILKGCTLNLVNHIFEINLMPIELGTFDVIIGMDWLVKHDAVIVYGEKVVRIPCKNKMLIVESDKSVSRLKVISCIKANVPIIRNFPEVFPDDLSRLPPPRKVEFQIDLVLGAAPVTRALYRLASSEMGELSVQQELLEKGFIHYRELNKLTVKNRYPLSRIDDLFDQLQGFIVYYKIDLRSGYHQLRFEEEDILVTAFRTRYGQFEFQVMPFGLTNAPADEEDHRKHLKINLKLLKKERLYATFSKCDFWLDSVQFLGYVINRNGVHKDKKYEWGKEKRETFQTLKQKLCSAPILALLEGTKDFVVYCDVSLKGYGAVLMPREKVIAYASRQLKVHEESYTTRDLELGAVVFALSSKGSAEEENVKAENLGRLIKKIFEFCPDGTCCFRNRVWFPRFGGLRDLIMHDSHKSKLKPSIKIIWIPEITCDSCLEIGKDYYGFCERTAKNAKWKSLQKALGMNLDMSAAYCPQRNGQSERTIQTLEYILRSCVIDFGCSWDRHLPLVEFSYNNSYHASIKVAPYEALYGRKCRSPVSSWKGIVRFGKREKLSPRYIGPFKIIARVVPVAYTLELSEELKRIHSTFYVLNLKKCLAEGNIVVLMDEN</sequence>
<feature type="compositionally biased region" description="Polar residues" evidence="7">
    <location>
        <begin position="390"/>
        <end position="411"/>
    </location>
</feature>
<dbReference type="InterPro" id="IPR043502">
    <property type="entry name" value="DNA/RNA_pol_sf"/>
</dbReference>
<dbReference type="InterPro" id="IPR050951">
    <property type="entry name" value="Retrovirus_Pol_polyprotein"/>
</dbReference>
<dbReference type="PROSITE" id="PS50994">
    <property type="entry name" value="INTEGRASE"/>
    <property type="match status" value="1"/>
</dbReference>
<dbReference type="Pfam" id="PF08284">
    <property type="entry name" value="RVP_2"/>
    <property type="match status" value="1"/>
</dbReference>
<evidence type="ECO:0000256" key="4">
    <source>
        <dbReference type="ARBA" id="ARBA00022759"/>
    </source>
</evidence>
<feature type="domain" description="Integrase catalytic" evidence="8">
    <location>
        <begin position="999"/>
        <end position="1095"/>
    </location>
</feature>
<accession>A0A6L2MN71</accession>
<name>A0A6L2MN71_TANCI</name>
<dbReference type="SUPFAM" id="SSF53098">
    <property type="entry name" value="Ribonuclease H-like"/>
    <property type="match status" value="1"/>
</dbReference>